<dbReference type="Gene3D" id="3.10.50.40">
    <property type="match status" value="1"/>
</dbReference>
<evidence type="ECO:0000313" key="8">
    <source>
        <dbReference type="Proteomes" id="UP000602653"/>
    </source>
</evidence>
<name>A0ABX7IFT1_9ACTO</name>
<dbReference type="RefSeq" id="WP_204423020.1">
    <property type="nucleotide sequence ID" value="NZ_CP070228.1"/>
</dbReference>
<feature type="domain" description="PPIase FKBP-type" evidence="6">
    <location>
        <begin position="201"/>
        <end position="266"/>
    </location>
</feature>
<sequence length="289" mass="30205">MNKYVAVPLAVLAFMAGIGFSTLLWNVTTREPAFAMNVEGNFGAVVTVTTTGTPASEGRQIRELIAGEGRVIDADNQVLLRATKFTAAGDEWSQVADLPTIVSGVANKSSVGKLADVVVGKHEGTRLAVIDPLADRTSMIIVDILPTRVTGQVQSQPTDPLIPVVSSDDDGVPVVGGVSTPIDNVRIFPVVSGQGAQVTQDDVVYANYVLAHADGTPIENTFTNGNPPAYIAVEDVFPGLHAGLLDQRVGSRIAISVPAAQAQGEEDVLIVLDILAISDEKPSAKNTSV</sequence>
<keyword evidence="2 4" id="KW-0697">Rotamase</keyword>
<accession>A0ABX7IFT1</accession>
<evidence type="ECO:0000259" key="6">
    <source>
        <dbReference type="PROSITE" id="PS50059"/>
    </source>
</evidence>
<dbReference type="Proteomes" id="UP000602653">
    <property type="component" value="Chromosome"/>
</dbReference>
<dbReference type="EMBL" id="CP070228">
    <property type="protein sequence ID" value="QRV01404.1"/>
    <property type="molecule type" value="Genomic_DNA"/>
</dbReference>
<comment type="similarity">
    <text evidence="5">Belongs to the FKBP-type PPIase family.</text>
</comment>
<evidence type="ECO:0000256" key="1">
    <source>
        <dbReference type="ARBA" id="ARBA00000971"/>
    </source>
</evidence>
<dbReference type="InterPro" id="IPR046357">
    <property type="entry name" value="PPIase_dom_sf"/>
</dbReference>
<evidence type="ECO:0000313" key="7">
    <source>
        <dbReference type="EMBL" id="QRV01404.1"/>
    </source>
</evidence>
<dbReference type="PROSITE" id="PS50059">
    <property type="entry name" value="FKBP_PPIASE"/>
    <property type="match status" value="1"/>
</dbReference>
<organism evidence="7 8">
    <name type="scientific">Arcanobacterium phocisimile</name>
    <dbReference type="NCBI Taxonomy" id="1302235"/>
    <lineage>
        <taxon>Bacteria</taxon>
        <taxon>Bacillati</taxon>
        <taxon>Actinomycetota</taxon>
        <taxon>Actinomycetes</taxon>
        <taxon>Actinomycetales</taxon>
        <taxon>Actinomycetaceae</taxon>
        <taxon>Arcanobacterium</taxon>
    </lineage>
</organism>
<dbReference type="InterPro" id="IPR001179">
    <property type="entry name" value="PPIase_FKBP_dom"/>
</dbReference>
<evidence type="ECO:0000256" key="3">
    <source>
        <dbReference type="ARBA" id="ARBA00023235"/>
    </source>
</evidence>
<comment type="catalytic activity">
    <reaction evidence="1 4 5">
        <text>[protein]-peptidylproline (omega=180) = [protein]-peptidylproline (omega=0)</text>
        <dbReference type="Rhea" id="RHEA:16237"/>
        <dbReference type="Rhea" id="RHEA-COMP:10747"/>
        <dbReference type="Rhea" id="RHEA-COMP:10748"/>
        <dbReference type="ChEBI" id="CHEBI:83833"/>
        <dbReference type="ChEBI" id="CHEBI:83834"/>
        <dbReference type="EC" id="5.2.1.8"/>
    </reaction>
</comment>
<dbReference type="SUPFAM" id="SSF54534">
    <property type="entry name" value="FKBP-like"/>
    <property type="match status" value="1"/>
</dbReference>
<gene>
    <name evidence="7" type="ORF">JTE88_04605</name>
</gene>
<dbReference type="EC" id="5.2.1.8" evidence="5"/>
<reference evidence="7 8" key="1">
    <citation type="submission" date="2021-02" db="EMBL/GenBank/DDBJ databases">
        <title>Complete Genome Sequence of Arcanobacterium phocisimile strain DSM 26142T from a harbour seal.</title>
        <authorList>
            <person name="Borowiak M."/>
            <person name="Alssahen M."/>
            <person name="Malorny B."/>
            <person name="Laemmler C."/>
            <person name="Siebert U."/>
            <person name="Ploetz M."/>
            <person name="Abdulmawjood A."/>
        </authorList>
    </citation>
    <scope>NUCLEOTIDE SEQUENCE [LARGE SCALE GENOMIC DNA]</scope>
    <source>
        <strain evidence="7 8">DSM 26142</strain>
    </source>
</reference>
<evidence type="ECO:0000256" key="4">
    <source>
        <dbReference type="PROSITE-ProRule" id="PRU00277"/>
    </source>
</evidence>
<evidence type="ECO:0000256" key="2">
    <source>
        <dbReference type="ARBA" id="ARBA00023110"/>
    </source>
</evidence>
<proteinExistence type="inferred from homology"/>
<keyword evidence="3 4" id="KW-0413">Isomerase</keyword>
<protein>
    <recommendedName>
        <fullName evidence="5">Peptidyl-prolyl cis-trans isomerase</fullName>
        <ecNumber evidence="5">5.2.1.8</ecNumber>
    </recommendedName>
</protein>
<keyword evidence="8" id="KW-1185">Reference proteome</keyword>
<evidence type="ECO:0000256" key="5">
    <source>
        <dbReference type="RuleBase" id="RU003915"/>
    </source>
</evidence>
<dbReference type="Pfam" id="PF00254">
    <property type="entry name" value="FKBP_C"/>
    <property type="match status" value="1"/>
</dbReference>